<dbReference type="InterPro" id="IPR001060">
    <property type="entry name" value="FCH_dom"/>
</dbReference>
<keyword evidence="8" id="KW-1185">Reference proteome</keyword>
<evidence type="ECO:0000313" key="7">
    <source>
        <dbReference type="EMBL" id="KAG2182870.1"/>
    </source>
</evidence>
<dbReference type="PANTHER" id="PTHR23065:SF7">
    <property type="entry name" value="NOSTRIN, ISOFORM H"/>
    <property type="match status" value="1"/>
</dbReference>
<dbReference type="EMBL" id="JAEPRA010000007">
    <property type="protein sequence ID" value="KAG2182870.1"/>
    <property type="molecule type" value="Genomic_DNA"/>
</dbReference>
<keyword evidence="3" id="KW-0597">Phosphoprotein</keyword>
<evidence type="ECO:0000256" key="1">
    <source>
        <dbReference type="ARBA" id="ARBA00004245"/>
    </source>
</evidence>
<dbReference type="Pfam" id="PF00611">
    <property type="entry name" value="FCH"/>
    <property type="match status" value="1"/>
</dbReference>
<reference evidence="7" key="1">
    <citation type="submission" date="2020-12" db="EMBL/GenBank/DDBJ databases">
        <title>Metabolic potential, ecology and presence of endohyphal bacteria is reflected in genomic diversity of Mucoromycotina.</title>
        <authorList>
            <person name="Muszewska A."/>
            <person name="Okrasinska A."/>
            <person name="Steczkiewicz K."/>
            <person name="Drgas O."/>
            <person name="Orlowska M."/>
            <person name="Perlinska-Lenart U."/>
            <person name="Aleksandrzak-Piekarczyk T."/>
            <person name="Szatraj K."/>
            <person name="Zielenkiewicz U."/>
            <person name="Pilsyk S."/>
            <person name="Malc E."/>
            <person name="Mieczkowski P."/>
            <person name="Kruszewska J.S."/>
            <person name="Biernat P."/>
            <person name="Pawlowska J."/>
        </authorList>
    </citation>
    <scope>NUCLEOTIDE SEQUENCE</scope>
    <source>
        <strain evidence="7">WA0000051536</strain>
    </source>
</reference>
<dbReference type="GO" id="GO:0009898">
    <property type="term" value="C:cytoplasmic side of plasma membrane"/>
    <property type="evidence" value="ECO:0007669"/>
    <property type="project" value="TreeGrafter"/>
</dbReference>
<dbReference type="Gene3D" id="1.20.1270.60">
    <property type="entry name" value="Arfaptin homology (AH) domain/BAR domain"/>
    <property type="match status" value="1"/>
</dbReference>
<evidence type="ECO:0000256" key="4">
    <source>
        <dbReference type="ARBA" id="ARBA00023212"/>
    </source>
</evidence>
<sequence length="145" mass="16631">MATEGLHYPFADNFWGNEEASIQVIVERSRRSKQTSEQIKRLFEKRAQLEEEYGDRLLQIAQSPLGDHEEYGSTFSDTLNDIPAATEAAARAHLDLAQQIKHHLESPLSTFVKDQKEVRQAVCYPCRSSPYRSGPHLTQSHRFFL</sequence>
<keyword evidence="5" id="KW-0175">Coiled coil</keyword>
<evidence type="ECO:0000313" key="8">
    <source>
        <dbReference type="Proteomes" id="UP000612746"/>
    </source>
</evidence>
<dbReference type="AlphaFoldDB" id="A0A8H7UH48"/>
<evidence type="ECO:0000256" key="2">
    <source>
        <dbReference type="ARBA" id="ARBA00022490"/>
    </source>
</evidence>
<dbReference type="PROSITE" id="PS51741">
    <property type="entry name" value="F_BAR"/>
    <property type="match status" value="1"/>
</dbReference>
<dbReference type="GO" id="GO:0005543">
    <property type="term" value="F:phospholipid binding"/>
    <property type="evidence" value="ECO:0007669"/>
    <property type="project" value="TreeGrafter"/>
</dbReference>
<name>A0A8H7UH48_9FUNG</name>
<gene>
    <name evidence="7" type="ORF">INT44_005851</name>
</gene>
<evidence type="ECO:0000259" key="6">
    <source>
        <dbReference type="PROSITE" id="PS51741"/>
    </source>
</evidence>
<comment type="caution">
    <text evidence="7">The sequence shown here is derived from an EMBL/GenBank/DDBJ whole genome shotgun (WGS) entry which is preliminary data.</text>
</comment>
<keyword evidence="4" id="KW-0206">Cytoskeleton</keyword>
<dbReference type="InterPro" id="IPR027267">
    <property type="entry name" value="AH/BAR_dom_sf"/>
</dbReference>
<dbReference type="GO" id="GO:0007010">
    <property type="term" value="P:cytoskeleton organization"/>
    <property type="evidence" value="ECO:0007669"/>
    <property type="project" value="TreeGrafter"/>
</dbReference>
<comment type="subcellular location">
    <subcellularLocation>
        <location evidence="1">Cytoplasm</location>
        <location evidence="1">Cytoskeleton</location>
    </subcellularLocation>
</comment>
<dbReference type="PANTHER" id="PTHR23065">
    <property type="entry name" value="PROLINE-SERINE-THREONINE PHOSPHATASE INTERACTING PROTEIN 1"/>
    <property type="match status" value="1"/>
</dbReference>
<accession>A0A8H7UH48</accession>
<dbReference type="InterPro" id="IPR031160">
    <property type="entry name" value="F_BAR_dom"/>
</dbReference>
<dbReference type="GO" id="GO:0120104">
    <property type="term" value="C:mitotic actomyosin contractile ring, proximal layer"/>
    <property type="evidence" value="ECO:0007669"/>
    <property type="project" value="TreeGrafter"/>
</dbReference>
<dbReference type="OrthoDB" id="27823at2759"/>
<feature type="domain" description="F-BAR" evidence="6">
    <location>
        <begin position="8"/>
        <end position="145"/>
    </location>
</feature>
<keyword evidence="2" id="KW-0963">Cytoplasm</keyword>
<dbReference type="Proteomes" id="UP000612746">
    <property type="component" value="Unassembled WGS sequence"/>
</dbReference>
<organism evidence="7 8">
    <name type="scientific">Umbelopsis vinacea</name>
    <dbReference type="NCBI Taxonomy" id="44442"/>
    <lineage>
        <taxon>Eukaryota</taxon>
        <taxon>Fungi</taxon>
        <taxon>Fungi incertae sedis</taxon>
        <taxon>Mucoromycota</taxon>
        <taxon>Mucoromycotina</taxon>
        <taxon>Umbelopsidomycetes</taxon>
        <taxon>Umbelopsidales</taxon>
        <taxon>Umbelopsidaceae</taxon>
        <taxon>Umbelopsis</taxon>
    </lineage>
</organism>
<evidence type="ECO:0000256" key="3">
    <source>
        <dbReference type="ARBA" id="ARBA00022553"/>
    </source>
</evidence>
<dbReference type="SMART" id="SM00055">
    <property type="entry name" value="FCH"/>
    <property type="match status" value="1"/>
</dbReference>
<proteinExistence type="predicted"/>
<dbReference type="SUPFAM" id="SSF103657">
    <property type="entry name" value="BAR/IMD domain-like"/>
    <property type="match status" value="1"/>
</dbReference>
<protein>
    <recommendedName>
        <fullName evidence="6">F-BAR domain-containing protein</fullName>
    </recommendedName>
</protein>
<evidence type="ECO:0000256" key="5">
    <source>
        <dbReference type="PROSITE-ProRule" id="PRU01077"/>
    </source>
</evidence>